<dbReference type="InterPro" id="IPR003591">
    <property type="entry name" value="Leu-rich_rpt_typical-subtyp"/>
</dbReference>
<dbReference type="EMBL" id="CAMAPF010000232">
    <property type="protein sequence ID" value="CAH9114846.1"/>
    <property type="molecule type" value="Genomic_DNA"/>
</dbReference>
<dbReference type="GO" id="GO:0006952">
    <property type="term" value="P:defense response"/>
    <property type="evidence" value="ECO:0007669"/>
    <property type="project" value="UniProtKB-ARBA"/>
</dbReference>
<evidence type="ECO:0000256" key="12">
    <source>
        <dbReference type="SAM" id="Phobius"/>
    </source>
</evidence>
<dbReference type="GO" id="GO:0051707">
    <property type="term" value="P:response to other organism"/>
    <property type="evidence" value="ECO:0007669"/>
    <property type="project" value="UniProtKB-ARBA"/>
</dbReference>
<keyword evidence="10" id="KW-0325">Glycoprotein</keyword>
<evidence type="ECO:0000256" key="10">
    <source>
        <dbReference type="ARBA" id="ARBA00023180"/>
    </source>
</evidence>
<protein>
    <submittedName>
        <fullName evidence="13">Uncharacterized protein</fullName>
    </submittedName>
</protein>
<comment type="caution">
    <text evidence="13">The sequence shown here is derived from an EMBL/GenBank/DDBJ whole genome shotgun (WGS) entry which is preliminary data.</text>
</comment>
<evidence type="ECO:0000256" key="4">
    <source>
        <dbReference type="ARBA" id="ARBA00022614"/>
    </source>
</evidence>
<dbReference type="InterPro" id="IPR046956">
    <property type="entry name" value="RLP23-like"/>
</dbReference>
<sequence>MQLGTSVPQWLRTQVNISNLDISNNAISDSIPSWFWNTPITGFMEVNISNNGIKGKIEIGAQASVSGDVLDMSSNQLEGAIPPRFFNVKLLFLSQNNFTDLNSLCDVKAFSPLQLLDVSSNQLSGTLPDCWSYLSSLEVLYLGNNHNLSGTLPTSIGSLTSLKTLHLDNNNFTGPLPSSIKNCSNLVSLDLGHNNLFGSVPDWVGESLTQLVILVLTKNNFNASVPTSLCHLQSLQLLDLSLNHISGTLPKCLSNLTQMITVTGGDSNNSIAATTNLILFHTDVSNNGSFGLSIDDVIAIRWKGVISEFGSTLRYVKSIDLSSNMLGGEIPTEITSLVGLVSLNLSQNNLTGHIPPKIGNLARLDTLDLSTNHLSGRIPQSLALIPGISVLNVSNNNLSGKIPKGTQLQSFNASAYTGNPALCGDPLTNSCSREESARPTAPQFNEEGDSDREEKDTLLGGEFYASIGVGYAVSFLGVLGTMLYNMS</sequence>
<dbReference type="FunFam" id="3.80.10.10:FF:000095">
    <property type="entry name" value="LRR receptor-like serine/threonine-protein kinase GSO1"/>
    <property type="match status" value="1"/>
</dbReference>
<dbReference type="Pfam" id="PF13855">
    <property type="entry name" value="LRR_8"/>
    <property type="match status" value="2"/>
</dbReference>
<dbReference type="AlphaFoldDB" id="A0AAV0E314"/>
<keyword evidence="8 12" id="KW-1133">Transmembrane helix</keyword>
<proteinExistence type="inferred from homology"/>
<comment type="subcellular location">
    <subcellularLocation>
        <location evidence="1">Cell membrane</location>
        <topology evidence="1">Single-pass type I membrane protein</topology>
    </subcellularLocation>
</comment>
<name>A0AAV0E314_9ASTE</name>
<dbReference type="SMART" id="SM00369">
    <property type="entry name" value="LRR_TYP"/>
    <property type="match status" value="6"/>
</dbReference>
<keyword evidence="6" id="KW-0732">Signal</keyword>
<dbReference type="PANTHER" id="PTHR48063:SF98">
    <property type="entry name" value="LRR RECEPTOR-LIKE SERINE_THREONINE-PROTEIN KINASE FLS2"/>
    <property type="match status" value="1"/>
</dbReference>
<feature type="transmembrane region" description="Helical" evidence="12">
    <location>
        <begin position="463"/>
        <end position="484"/>
    </location>
</feature>
<reference evidence="13" key="1">
    <citation type="submission" date="2022-07" db="EMBL/GenBank/DDBJ databases">
        <authorList>
            <person name="Macas J."/>
            <person name="Novak P."/>
            <person name="Neumann P."/>
        </authorList>
    </citation>
    <scope>NUCLEOTIDE SEQUENCE</scope>
</reference>
<dbReference type="PRINTS" id="PR00019">
    <property type="entry name" value="LEURICHRPT"/>
</dbReference>
<dbReference type="PANTHER" id="PTHR48063">
    <property type="entry name" value="LRR RECEPTOR-LIKE KINASE"/>
    <property type="match status" value="1"/>
</dbReference>
<keyword evidence="5 12" id="KW-0812">Transmembrane</keyword>
<keyword evidence="9 12" id="KW-0472">Membrane</keyword>
<evidence type="ECO:0000256" key="11">
    <source>
        <dbReference type="SAM" id="MobiDB-lite"/>
    </source>
</evidence>
<dbReference type="InterPro" id="IPR001611">
    <property type="entry name" value="Leu-rich_rpt"/>
</dbReference>
<evidence type="ECO:0000256" key="9">
    <source>
        <dbReference type="ARBA" id="ARBA00023136"/>
    </source>
</evidence>
<dbReference type="FunFam" id="3.80.10.10:FF:000213">
    <property type="entry name" value="Tyrosine-sulfated glycopeptide receptor 1"/>
    <property type="match status" value="1"/>
</dbReference>
<dbReference type="InterPro" id="IPR032675">
    <property type="entry name" value="LRR_dom_sf"/>
</dbReference>
<dbReference type="EMBL" id="CAMAPF010001137">
    <property type="protein sequence ID" value="CAH9147716.1"/>
    <property type="molecule type" value="Genomic_DNA"/>
</dbReference>
<dbReference type="Gene3D" id="3.80.10.10">
    <property type="entry name" value="Ribonuclease Inhibitor"/>
    <property type="match status" value="1"/>
</dbReference>
<feature type="region of interest" description="Disordered" evidence="11">
    <location>
        <begin position="428"/>
        <end position="454"/>
    </location>
</feature>
<accession>A0AAV0E314</accession>
<keyword evidence="3" id="KW-1003">Cell membrane</keyword>
<dbReference type="Pfam" id="PF00560">
    <property type="entry name" value="LRR_1"/>
    <property type="match status" value="5"/>
</dbReference>
<evidence type="ECO:0000256" key="2">
    <source>
        <dbReference type="ARBA" id="ARBA00009592"/>
    </source>
</evidence>
<evidence type="ECO:0000313" key="15">
    <source>
        <dbReference type="Proteomes" id="UP001152523"/>
    </source>
</evidence>
<keyword evidence="4" id="KW-0433">Leucine-rich repeat</keyword>
<evidence type="ECO:0000256" key="6">
    <source>
        <dbReference type="ARBA" id="ARBA00022729"/>
    </source>
</evidence>
<dbReference type="GO" id="GO:0005886">
    <property type="term" value="C:plasma membrane"/>
    <property type="evidence" value="ECO:0007669"/>
    <property type="project" value="UniProtKB-SubCell"/>
</dbReference>
<evidence type="ECO:0000256" key="7">
    <source>
        <dbReference type="ARBA" id="ARBA00022737"/>
    </source>
</evidence>
<dbReference type="Proteomes" id="UP001152523">
    <property type="component" value="Unassembled WGS sequence"/>
</dbReference>
<evidence type="ECO:0000256" key="3">
    <source>
        <dbReference type="ARBA" id="ARBA00022475"/>
    </source>
</evidence>
<organism evidence="13 15">
    <name type="scientific">Cuscuta epithymum</name>
    <dbReference type="NCBI Taxonomy" id="186058"/>
    <lineage>
        <taxon>Eukaryota</taxon>
        <taxon>Viridiplantae</taxon>
        <taxon>Streptophyta</taxon>
        <taxon>Embryophyta</taxon>
        <taxon>Tracheophyta</taxon>
        <taxon>Spermatophyta</taxon>
        <taxon>Magnoliopsida</taxon>
        <taxon>eudicotyledons</taxon>
        <taxon>Gunneridae</taxon>
        <taxon>Pentapetalae</taxon>
        <taxon>asterids</taxon>
        <taxon>lamiids</taxon>
        <taxon>Solanales</taxon>
        <taxon>Convolvulaceae</taxon>
        <taxon>Cuscuteae</taxon>
        <taxon>Cuscuta</taxon>
        <taxon>Cuscuta subgen. Cuscuta</taxon>
    </lineage>
</organism>
<keyword evidence="7" id="KW-0677">Repeat</keyword>
<evidence type="ECO:0000256" key="5">
    <source>
        <dbReference type="ARBA" id="ARBA00022692"/>
    </source>
</evidence>
<keyword evidence="15" id="KW-1185">Reference proteome</keyword>
<evidence type="ECO:0000313" key="14">
    <source>
        <dbReference type="EMBL" id="CAH9147716.1"/>
    </source>
</evidence>
<evidence type="ECO:0000256" key="1">
    <source>
        <dbReference type="ARBA" id="ARBA00004251"/>
    </source>
</evidence>
<dbReference type="SUPFAM" id="SSF52058">
    <property type="entry name" value="L domain-like"/>
    <property type="match status" value="2"/>
</dbReference>
<comment type="similarity">
    <text evidence="2">Belongs to the RLP family.</text>
</comment>
<gene>
    <name evidence="13" type="ORF">CEPIT_LOCUS20878</name>
    <name evidence="14" type="ORF">CEPIT_LOCUS43944</name>
</gene>
<evidence type="ECO:0000256" key="8">
    <source>
        <dbReference type="ARBA" id="ARBA00022989"/>
    </source>
</evidence>
<evidence type="ECO:0000313" key="13">
    <source>
        <dbReference type="EMBL" id="CAH9114846.1"/>
    </source>
</evidence>